<feature type="transmembrane region" description="Helical" evidence="1">
    <location>
        <begin position="21"/>
        <end position="44"/>
    </location>
</feature>
<organism evidence="2 3">
    <name type="scientific">Methylogaea oryzae</name>
    <dbReference type="NCBI Taxonomy" id="1295382"/>
    <lineage>
        <taxon>Bacteria</taxon>
        <taxon>Pseudomonadati</taxon>
        <taxon>Pseudomonadota</taxon>
        <taxon>Gammaproteobacteria</taxon>
        <taxon>Methylococcales</taxon>
        <taxon>Methylococcaceae</taxon>
        <taxon>Methylogaea</taxon>
    </lineage>
</organism>
<evidence type="ECO:0000313" key="2">
    <source>
        <dbReference type="EMBL" id="BBL69929.1"/>
    </source>
</evidence>
<dbReference type="EMBL" id="AP019782">
    <property type="protein sequence ID" value="BBL69929.1"/>
    <property type="molecule type" value="Genomic_DNA"/>
</dbReference>
<proteinExistence type="predicted"/>
<evidence type="ECO:0000256" key="1">
    <source>
        <dbReference type="SAM" id="Phobius"/>
    </source>
</evidence>
<dbReference type="AlphaFoldDB" id="A0A8D5AIN5"/>
<feature type="transmembrane region" description="Helical" evidence="1">
    <location>
        <begin position="169"/>
        <end position="188"/>
    </location>
</feature>
<keyword evidence="1" id="KW-0812">Transmembrane</keyword>
<gene>
    <name evidence="2" type="ORF">MoryE10_05350</name>
</gene>
<dbReference type="Proteomes" id="UP000824988">
    <property type="component" value="Chromosome"/>
</dbReference>
<dbReference type="Pfam" id="PF19451">
    <property type="entry name" value="DUF5989"/>
    <property type="match status" value="1"/>
</dbReference>
<sequence>MTNVEIGFLARRRFRESSRELTQLLVLGFGISFILMGVGAYKYFIVIGAWDALWKAAMWGGVAALLVTLIVPYFWLLPERVLRKFGNWVGHGLMKIILVAVYYGLIWPVGAIMRSRRGTHPLYAWGAQPTEGMEGWHGKTLPYDVANEAGSGNLGLYKVLLFFVRQGHFLLLPVLIVLISLGVALFFLQTSALAPFIYTLF</sequence>
<keyword evidence="3" id="KW-1185">Reference proteome</keyword>
<feature type="transmembrane region" description="Helical" evidence="1">
    <location>
        <begin position="88"/>
        <end position="107"/>
    </location>
</feature>
<keyword evidence="1" id="KW-0472">Membrane</keyword>
<feature type="transmembrane region" description="Helical" evidence="1">
    <location>
        <begin position="56"/>
        <end position="76"/>
    </location>
</feature>
<dbReference type="KEGG" id="moz:MoryE10_05350"/>
<reference evidence="2" key="1">
    <citation type="submission" date="2019-06" db="EMBL/GenBank/DDBJ databases">
        <title>Complete genome sequence of Methylogaea oryzae strain JCM16910.</title>
        <authorList>
            <person name="Asakawa S."/>
        </authorList>
    </citation>
    <scope>NUCLEOTIDE SEQUENCE</scope>
    <source>
        <strain evidence="2">E10</strain>
    </source>
</reference>
<protein>
    <submittedName>
        <fullName evidence="2">Uncharacterized protein</fullName>
    </submittedName>
</protein>
<evidence type="ECO:0000313" key="3">
    <source>
        <dbReference type="Proteomes" id="UP000824988"/>
    </source>
</evidence>
<accession>A0A8D5AIN5</accession>
<name>A0A8D5AIN5_9GAMM</name>
<dbReference type="InterPro" id="IPR046031">
    <property type="entry name" value="DUF5989"/>
</dbReference>
<keyword evidence="1" id="KW-1133">Transmembrane helix</keyword>